<comment type="caution">
    <text evidence="3">The sequence shown here is derived from an EMBL/GenBank/DDBJ whole genome shotgun (WGS) entry which is preliminary data.</text>
</comment>
<accession>A0A510Y123</accession>
<dbReference type="OrthoDB" id="9802649at2"/>
<evidence type="ECO:0000313" key="4">
    <source>
        <dbReference type="Proteomes" id="UP000321419"/>
    </source>
</evidence>
<dbReference type="PANTHER" id="PTHR22916">
    <property type="entry name" value="GLYCOSYLTRANSFERASE"/>
    <property type="match status" value="1"/>
</dbReference>
<keyword evidence="1" id="KW-0812">Transmembrane</keyword>
<dbReference type="SUPFAM" id="SSF53448">
    <property type="entry name" value="Nucleotide-diphospho-sugar transferases"/>
    <property type="match status" value="1"/>
</dbReference>
<dbReference type="Pfam" id="PF00535">
    <property type="entry name" value="Glycos_transf_2"/>
    <property type="match status" value="1"/>
</dbReference>
<dbReference type="InterPro" id="IPR001173">
    <property type="entry name" value="Glyco_trans_2-like"/>
</dbReference>
<keyword evidence="4" id="KW-1185">Reference proteome</keyword>
<proteinExistence type="predicted"/>
<gene>
    <name evidence="3" type="ORF">PES01_38390</name>
</gene>
<sequence length="297" mass="35284">MKCITVITTTYNRGYCLHQLYESLKKQEYKKFQWLVIDDGSNDNTKELIQGYIDENSIDIEYHYHQNIGMTASRNIGYELAKTELSVIIDSDDWLESNALNNIIDCWEEKKSDNIAGIIALNQKRDESFDEVKLLPDIKQLKFRDLHDIYRYGKDAKLIYRTDIAKKYPYPTFEGERSFPASFKFRAIDEKYDLVTMNKVVCIVDFNQNGQTFDRIKQYKTNPKGYAFYRNEMMRISKNKRFILKQAIHYISSSFFAKDYMFLFKASKKLYVVSVLPLGIMFHLYIRNTKRRSLKFK</sequence>
<name>A0A510Y123_9GAMM</name>
<evidence type="ECO:0000259" key="2">
    <source>
        <dbReference type="Pfam" id="PF00535"/>
    </source>
</evidence>
<keyword evidence="3" id="KW-0808">Transferase</keyword>
<evidence type="ECO:0000313" key="3">
    <source>
        <dbReference type="EMBL" id="GEK56994.1"/>
    </source>
</evidence>
<evidence type="ECO:0000256" key="1">
    <source>
        <dbReference type="SAM" id="Phobius"/>
    </source>
</evidence>
<reference evidence="3 4" key="1">
    <citation type="submission" date="2019-07" db="EMBL/GenBank/DDBJ databases">
        <title>Whole genome shotgun sequence of Pseudoalteromonas espejiana NBRC 102222.</title>
        <authorList>
            <person name="Hosoyama A."/>
            <person name="Uohara A."/>
            <person name="Ohji S."/>
            <person name="Ichikawa N."/>
        </authorList>
    </citation>
    <scope>NUCLEOTIDE SEQUENCE [LARGE SCALE GENOMIC DNA]</scope>
    <source>
        <strain evidence="3 4">NBRC 102222</strain>
    </source>
</reference>
<keyword evidence="1" id="KW-0472">Membrane</keyword>
<dbReference type="Gene3D" id="3.90.550.10">
    <property type="entry name" value="Spore Coat Polysaccharide Biosynthesis Protein SpsA, Chain A"/>
    <property type="match status" value="1"/>
</dbReference>
<dbReference type="RefSeq" id="WP_089346571.1">
    <property type="nucleotide sequence ID" value="NZ_BJUM01000069.1"/>
</dbReference>
<organism evidence="3 4">
    <name type="scientific">Pseudoalteromonas espejiana</name>
    <dbReference type="NCBI Taxonomy" id="28107"/>
    <lineage>
        <taxon>Bacteria</taxon>
        <taxon>Pseudomonadati</taxon>
        <taxon>Pseudomonadota</taxon>
        <taxon>Gammaproteobacteria</taxon>
        <taxon>Alteromonadales</taxon>
        <taxon>Pseudoalteromonadaceae</taxon>
        <taxon>Pseudoalteromonas</taxon>
    </lineage>
</organism>
<feature type="domain" description="Glycosyltransferase 2-like" evidence="2">
    <location>
        <begin position="5"/>
        <end position="131"/>
    </location>
</feature>
<protein>
    <submittedName>
        <fullName evidence="3">Beta-glycosyltransferase</fullName>
    </submittedName>
</protein>
<keyword evidence="1" id="KW-1133">Transmembrane helix</keyword>
<dbReference type="EMBL" id="BJUM01000069">
    <property type="protein sequence ID" value="GEK56994.1"/>
    <property type="molecule type" value="Genomic_DNA"/>
</dbReference>
<dbReference type="GO" id="GO:0016758">
    <property type="term" value="F:hexosyltransferase activity"/>
    <property type="evidence" value="ECO:0007669"/>
    <property type="project" value="UniProtKB-ARBA"/>
</dbReference>
<dbReference type="AlphaFoldDB" id="A0A510Y123"/>
<dbReference type="InterPro" id="IPR029044">
    <property type="entry name" value="Nucleotide-diphossugar_trans"/>
</dbReference>
<dbReference type="CDD" id="cd00761">
    <property type="entry name" value="Glyco_tranf_GTA_type"/>
    <property type="match status" value="1"/>
</dbReference>
<feature type="transmembrane region" description="Helical" evidence="1">
    <location>
        <begin position="270"/>
        <end position="286"/>
    </location>
</feature>
<dbReference type="Proteomes" id="UP000321419">
    <property type="component" value="Unassembled WGS sequence"/>
</dbReference>